<keyword evidence="3" id="KW-1185">Reference proteome</keyword>
<keyword evidence="1" id="KW-0732">Signal</keyword>
<feature type="chain" id="PRO_5031449056" evidence="1">
    <location>
        <begin position="25"/>
        <end position="166"/>
    </location>
</feature>
<dbReference type="AlphaFoldDB" id="A0A7Y8GZY6"/>
<accession>A0A7Y8GZY6</accession>
<dbReference type="PROSITE" id="PS51257">
    <property type="entry name" value="PROKAR_LIPOPROTEIN"/>
    <property type="match status" value="1"/>
</dbReference>
<name>A0A7Y8GZY6_9BURK</name>
<feature type="signal peptide" evidence="1">
    <location>
        <begin position="1"/>
        <end position="24"/>
    </location>
</feature>
<gene>
    <name evidence="2" type="ORF">F3K02_22220</name>
</gene>
<dbReference type="EMBL" id="VYGV01000025">
    <property type="protein sequence ID" value="NWF47947.1"/>
    <property type="molecule type" value="Genomic_DNA"/>
</dbReference>
<comment type="caution">
    <text evidence="2">The sequence shown here is derived from an EMBL/GenBank/DDBJ whole genome shotgun (WGS) entry which is preliminary data.</text>
</comment>
<dbReference type="Proteomes" id="UP000545507">
    <property type="component" value="Unassembled WGS sequence"/>
</dbReference>
<evidence type="ECO:0000313" key="2">
    <source>
        <dbReference type="EMBL" id="NWF47947.1"/>
    </source>
</evidence>
<organism evidence="2 3">
    <name type="scientific">Hydrogenophaga aromaticivorans</name>
    <dbReference type="NCBI Taxonomy" id="2610898"/>
    <lineage>
        <taxon>Bacteria</taxon>
        <taxon>Pseudomonadati</taxon>
        <taxon>Pseudomonadota</taxon>
        <taxon>Betaproteobacteria</taxon>
        <taxon>Burkholderiales</taxon>
        <taxon>Comamonadaceae</taxon>
        <taxon>Hydrogenophaga</taxon>
    </lineage>
</organism>
<evidence type="ECO:0000256" key="1">
    <source>
        <dbReference type="SAM" id="SignalP"/>
    </source>
</evidence>
<evidence type="ECO:0000313" key="3">
    <source>
        <dbReference type="Proteomes" id="UP000545507"/>
    </source>
</evidence>
<proteinExistence type="predicted"/>
<dbReference type="RefSeq" id="WP_177138072.1">
    <property type="nucleotide sequence ID" value="NZ_VYGV01000025.1"/>
</dbReference>
<protein>
    <submittedName>
        <fullName evidence="2">SHOCT domain-containing protein</fullName>
    </submittedName>
</protein>
<reference evidence="2 3" key="1">
    <citation type="submission" date="2019-09" db="EMBL/GenBank/DDBJ databases">
        <title>Hydrogenophaga aromatica sp. nov., isolated from a para-xylene-degrading enrichment culture.</title>
        <authorList>
            <person name="Tancsics A."/>
            <person name="Banerjee S."/>
        </authorList>
    </citation>
    <scope>NUCLEOTIDE SEQUENCE [LARGE SCALE GENOMIC DNA]</scope>
    <source>
        <strain evidence="2 3">D2P1</strain>
    </source>
</reference>
<sequence>MNALKLIPAILVLAACANAGVVQVAPDTYLLSKQDNAGIFGNFARFKTEVIQEANDFATGKGKVAIPVTMNETPAGPGRFATFQYQFRLVDASDPTAQRVTLTRQPDVLIESTSRSTADVNLRTPPAQSTDLYAELLKLDDLRKRGILTEAEFGVQKTKLLEQKRP</sequence>